<organism evidence="9 10">
    <name type="scientific">Pigmentiphaga kullae</name>
    <dbReference type="NCBI Taxonomy" id="151784"/>
    <lineage>
        <taxon>Bacteria</taxon>
        <taxon>Pseudomonadati</taxon>
        <taxon>Pseudomonadota</taxon>
        <taxon>Betaproteobacteria</taxon>
        <taxon>Burkholderiales</taxon>
        <taxon>Alcaligenaceae</taxon>
        <taxon>Pigmentiphaga</taxon>
    </lineage>
</organism>
<proteinExistence type="inferred from homology"/>
<reference evidence="9 10" key="1">
    <citation type="submission" date="2019-02" db="EMBL/GenBank/DDBJ databases">
        <title>Genomic Encyclopedia of Type Strains, Phase IV (KMG-IV): sequencing the most valuable type-strain genomes for metagenomic binning, comparative biology and taxonomic classification.</title>
        <authorList>
            <person name="Goeker M."/>
        </authorList>
    </citation>
    <scope>NUCLEOTIDE SEQUENCE [LARGE SCALE GENOMIC DNA]</scope>
    <source>
        <strain evidence="9 10">K24</strain>
    </source>
</reference>
<evidence type="ECO:0000256" key="7">
    <source>
        <dbReference type="SAM" id="Phobius"/>
    </source>
</evidence>
<feature type="transmembrane region" description="Helical" evidence="7">
    <location>
        <begin position="130"/>
        <end position="150"/>
    </location>
</feature>
<keyword evidence="6" id="KW-0813">Transport</keyword>
<gene>
    <name evidence="9" type="ORF">EV675_0797</name>
</gene>
<dbReference type="InterPro" id="IPR002898">
    <property type="entry name" value="MotA_ExbB_proton_chnl"/>
</dbReference>
<feature type="transmembrane region" description="Helical" evidence="7">
    <location>
        <begin position="14"/>
        <end position="37"/>
    </location>
</feature>
<dbReference type="EMBL" id="SGXC01000001">
    <property type="protein sequence ID" value="RZS84778.1"/>
    <property type="molecule type" value="Genomic_DNA"/>
</dbReference>
<dbReference type="InterPro" id="IPR050790">
    <property type="entry name" value="ExbB/TolQ_transport"/>
</dbReference>
<dbReference type="Pfam" id="PF01618">
    <property type="entry name" value="MotA_ExbB"/>
    <property type="match status" value="1"/>
</dbReference>
<evidence type="ECO:0000313" key="10">
    <source>
        <dbReference type="Proteomes" id="UP000292445"/>
    </source>
</evidence>
<dbReference type="GO" id="GO:0005886">
    <property type="term" value="C:plasma membrane"/>
    <property type="evidence" value="ECO:0007669"/>
    <property type="project" value="UniProtKB-SubCell"/>
</dbReference>
<name>A0A4Q7NIS8_9BURK</name>
<dbReference type="PANTHER" id="PTHR30625:SF3">
    <property type="entry name" value="TOL-PAL SYSTEM PROTEIN TOLQ"/>
    <property type="match status" value="1"/>
</dbReference>
<keyword evidence="5 7" id="KW-0472">Membrane</keyword>
<keyword evidence="6" id="KW-0653">Protein transport</keyword>
<dbReference type="PANTHER" id="PTHR30625">
    <property type="entry name" value="PROTEIN TOLQ"/>
    <property type="match status" value="1"/>
</dbReference>
<dbReference type="GO" id="GO:0017038">
    <property type="term" value="P:protein import"/>
    <property type="evidence" value="ECO:0007669"/>
    <property type="project" value="TreeGrafter"/>
</dbReference>
<accession>A0A4Q7NIS8</accession>
<comment type="subcellular location">
    <subcellularLocation>
        <location evidence="1">Cell membrane</location>
        <topology evidence="1">Multi-pass membrane protein</topology>
    </subcellularLocation>
    <subcellularLocation>
        <location evidence="6">Membrane</location>
        <topology evidence="6">Multi-pass membrane protein</topology>
    </subcellularLocation>
</comment>
<comment type="similarity">
    <text evidence="6">Belongs to the exbB/tolQ family.</text>
</comment>
<evidence type="ECO:0000256" key="3">
    <source>
        <dbReference type="ARBA" id="ARBA00022692"/>
    </source>
</evidence>
<comment type="caution">
    <text evidence="9">The sequence shown here is derived from an EMBL/GenBank/DDBJ whole genome shotgun (WGS) entry which is preliminary data.</text>
</comment>
<dbReference type="OrthoDB" id="3178152at2"/>
<evidence type="ECO:0000313" key="9">
    <source>
        <dbReference type="EMBL" id="RZS84778.1"/>
    </source>
</evidence>
<feature type="transmembrane region" description="Helical" evidence="7">
    <location>
        <begin position="101"/>
        <end position="118"/>
    </location>
</feature>
<evidence type="ECO:0000259" key="8">
    <source>
        <dbReference type="Pfam" id="PF01618"/>
    </source>
</evidence>
<evidence type="ECO:0000256" key="6">
    <source>
        <dbReference type="RuleBase" id="RU004057"/>
    </source>
</evidence>
<evidence type="ECO:0000256" key="4">
    <source>
        <dbReference type="ARBA" id="ARBA00022989"/>
    </source>
</evidence>
<feature type="domain" description="MotA/TolQ/ExbB proton channel" evidence="8">
    <location>
        <begin position="63"/>
        <end position="154"/>
    </location>
</feature>
<keyword evidence="3 7" id="KW-0812">Transmembrane</keyword>
<keyword evidence="4 7" id="KW-1133">Transmembrane helix</keyword>
<evidence type="ECO:0000256" key="5">
    <source>
        <dbReference type="ARBA" id="ARBA00023136"/>
    </source>
</evidence>
<evidence type="ECO:0000256" key="2">
    <source>
        <dbReference type="ARBA" id="ARBA00022475"/>
    </source>
</evidence>
<keyword evidence="2" id="KW-1003">Cell membrane</keyword>
<dbReference type="AlphaFoldDB" id="A0A4Q7NIS8"/>
<sequence>MELKLLLEQISNLLFYPALVLLVALLAWILVALGMFARGGWQRLRGRRPAQARYLAMIEAVAREGGEAPDLRLEAILMQAENAAQRSLDTVRFAVRAGPSLGLMGTLIPMAAALNGLARGDLPDLAGNMVVAFSSTVVGIAVGVVAYVIAMVREGWSHEDLDAIRLRAEQVLRDGSDR</sequence>
<dbReference type="RefSeq" id="WP_130356108.1">
    <property type="nucleotide sequence ID" value="NZ_SGXC01000001.1"/>
</dbReference>
<keyword evidence="10" id="KW-1185">Reference proteome</keyword>
<evidence type="ECO:0000256" key="1">
    <source>
        <dbReference type="ARBA" id="ARBA00004651"/>
    </source>
</evidence>
<dbReference type="Proteomes" id="UP000292445">
    <property type="component" value="Unassembled WGS sequence"/>
</dbReference>
<protein>
    <submittedName>
        <fullName evidence="9">Outer membrane transport energization protein ExbB</fullName>
    </submittedName>
</protein>